<dbReference type="EMBL" id="CM023485">
    <property type="protein sequence ID" value="KAH6930453.1"/>
    <property type="molecule type" value="Genomic_DNA"/>
</dbReference>
<accession>A0ACB7S9U4</accession>
<comment type="caution">
    <text evidence="1">The sequence shown here is derived from an EMBL/GenBank/DDBJ whole genome shotgun (WGS) entry which is preliminary data.</text>
</comment>
<protein>
    <submittedName>
        <fullName evidence="1">Uncharacterized protein</fullName>
    </submittedName>
</protein>
<gene>
    <name evidence="1" type="ORF">HPB50_013915</name>
</gene>
<dbReference type="Proteomes" id="UP000821845">
    <property type="component" value="Chromosome 5"/>
</dbReference>
<evidence type="ECO:0000313" key="2">
    <source>
        <dbReference type="Proteomes" id="UP000821845"/>
    </source>
</evidence>
<organism evidence="1 2">
    <name type="scientific">Hyalomma asiaticum</name>
    <name type="common">Tick</name>
    <dbReference type="NCBI Taxonomy" id="266040"/>
    <lineage>
        <taxon>Eukaryota</taxon>
        <taxon>Metazoa</taxon>
        <taxon>Ecdysozoa</taxon>
        <taxon>Arthropoda</taxon>
        <taxon>Chelicerata</taxon>
        <taxon>Arachnida</taxon>
        <taxon>Acari</taxon>
        <taxon>Parasitiformes</taxon>
        <taxon>Ixodida</taxon>
        <taxon>Ixodoidea</taxon>
        <taxon>Ixodidae</taxon>
        <taxon>Hyalomminae</taxon>
        <taxon>Hyalomma</taxon>
    </lineage>
</organism>
<reference evidence="1" key="1">
    <citation type="submission" date="2020-05" db="EMBL/GenBank/DDBJ databases">
        <title>Large-scale comparative analyses of tick genomes elucidate their genetic diversity and vector capacities.</title>
        <authorList>
            <person name="Jia N."/>
            <person name="Wang J."/>
            <person name="Shi W."/>
            <person name="Du L."/>
            <person name="Sun Y."/>
            <person name="Zhan W."/>
            <person name="Jiang J."/>
            <person name="Wang Q."/>
            <person name="Zhang B."/>
            <person name="Ji P."/>
            <person name="Sakyi L.B."/>
            <person name="Cui X."/>
            <person name="Yuan T."/>
            <person name="Jiang B."/>
            <person name="Yang W."/>
            <person name="Lam T.T.-Y."/>
            <person name="Chang Q."/>
            <person name="Ding S."/>
            <person name="Wang X."/>
            <person name="Zhu J."/>
            <person name="Ruan X."/>
            <person name="Zhao L."/>
            <person name="Wei J."/>
            <person name="Que T."/>
            <person name="Du C."/>
            <person name="Cheng J."/>
            <person name="Dai P."/>
            <person name="Han X."/>
            <person name="Huang E."/>
            <person name="Gao Y."/>
            <person name="Liu J."/>
            <person name="Shao H."/>
            <person name="Ye R."/>
            <person name="Li L."/>
            <person name="Wei W."/>
            <person name="Wang X."/>
            <person name="Wang C."/>
            <person name="Yang T."/>
            <person name="Huo Q."/>
            <person name="Li W."/>
            <person name="Guo W."/>
            <person name="Chen H."/>
            <person name="Zhou L."/>
            <person name="Ni X."/>
            <person name="Tian J."/>
            <person name="Zhou Y."/>
            <person name="Sheng Y."/>
            <person name="Liu T."/>
            <person name="Pan Y."/>
            <person name="Xia L."/>
            <person name="Li J."/>
            <person name="Zhao F."/>
            <person name="Cao W."/>
        </authorList>
    </citation>
    <scope>NUCLEOTIDE SEQUENCE</scope>
    <source>
        <strain evidence="1">Hyas-2018</strain>
    </source>
</reference>
<sequence>MLIYGGVMLFYLLHRASKSRLLTSAQPQGEAAIPEDADVAAEWAMVEKIFSNENFESNAVVARRLSKCYGALRAVEEFSIALKRSECFGLLGVNGAGKTSTFRMLTALTPMTYGEAYMRDVVLSKEPRKEVEAKWVRVPCLASLSELGAWLARLVAFEWRFISVA</sequence>
<proteinExistence type="predicted"/>
<name>A0ACB7S9U4_HYAAI</name>
<keyword evidence="2" id="KW-1185">Reference proteome</keyword>
<evidence type="ECO:0000313" key="1">
    <source>
        <dbReference type="EMBL" id="KAH6930453.1"/>
    </source>
</evidence>